<dbReference type="CDD" id="cd03801">
    <property type="entry name" value="GT4_PimA-like"/>
    <property type="match status" value="1"/>
</dbReference>
<evidence type="ECO:0000313" key="2">
    <source>
        <dbReference type="EMBL" id="VAW32808.1"/>
    </source>
</evidence>
<dbReference type="GO" id="GO:0016757">
    <property type="term" value="F:glycosyltransferase activity"/>
    <property type="evidence" value="ECO:0007669"/>
    <property type="project" value="InterPro"/>
</dbReference>
<dbReference type="InterPro" id="IPR050194">
    <property type="entry name" value="Glycosyltransferase_grp1"/>
</dbReference>
<accession>A0A3B0UPN1</accession>
<name>A0A3B0UPN1_9ZZZZ</name>
<gene>
    <name evidence="2" type="ORF">MNBD_CPR01-127</name>
</gene>
<dbReference type="PANTHER" id="PTHR45947:SF15">
    <property type="entry name" value="TEICHURONIC ACID BIOSYNTHESIS GLYCOSYLTRANSFERASE TUAC-RELATED"/>
    <property type="match status" value="1"/>
</dbReference>
<proteinExistence type="predicted"/>
<dbReference type="EMBL" id="UOEV01000068">
    <property type="protein sequence ID" value="VAW32808.1"/>
    <property type="molecule type" value="Genomic_DNA"/>
</dbReference>
<organism evidence="2">
    <name type="scientific">hydrothermal vent metagenome</name>
    <dbReference type="NCBI Taxonomy" id="652676"/>
    <lineage>
        <taxon>unclassified sequences</taxon>
        <taxon>metagenomes</taxon>
        <taxon>ecological metagenomes</taxon>
    </lineage>
</organism>
<protein>
    <recommendedName>
        <fullName evidence="1">Glycosyl transferase family 1 domain-containing protein</fullName>
    </recommendedName>
</protein>
<evidence type="ECO:0000259" key="1">
    <source>
        <dbReference type="Pfam" id="PF00534"/>
    </source>
</evidence>
<dbReference type="AlphaFoldDB" id="A0A3B0UPN1"/>
<sequence>MKRILVFSLAYYPVFISGAEAAIKEITDRITPKDIEFHMITLLFDRGSPRDEIIGNVHVHRVGFGGAYISKILFPFVSAIKARSLHKKYHFDALWAMMTYMLLPTMLAKSFGVRVPHVLTLQDGDSYKKVFGRMRIMPFIPIINNGFRTAGVIQVISRYLASWPKKRGSDSPVVLVRNGANPRDLKEDSSKEDILSVQKKIGKKDGDVWLVNTSRMVHQKGIDTTIEALTHLPAHVKFLAVGDGVDATKLKELATHLHVDDRVVFTGRVDRSEVTLYRKACDIFVAPSRSEGLGNAFVSALASRLPLVTSGVGGIADYAIDGETAWIVPPDKPQALAEKIKEVMDNPEKARKISEHARSIVENEYDWDKIATQMRERVFNFVLK</sequence>
<dbReference type="InterPro" id="IPR001296">
    <property type="entry name" value="Glyco_trans_1"/>
</dbReference>
<reference evidence="2" key="1">
    <citation type="submission" date="2018-06" db="EMBL/GenBank/DDBJ databases">
        <authorList>
            <person name="Zhirakovskaya E."/>
        </authorList>
    </citation>
    <scope>NUCLEOTIDE SEQUENCE</scope>
</reference>
<dbReference type="Gene3D" id="3.40.50.2000">
    <property type="entry name" value="Glycogen Phosphorylase B"/>
    <property type="match status" value="2"/>
</dbReference>
<dbReference type="Pfam" id="PF00534">
    <property type="entry name" value="Glycos_transf_1"/>
    <property type="match status" value="1"/>
</dbReference>
<dbReference type="SUPFAM" id="SSF53756">
    <property type="entry name" value="UDP-Glycosyltransferase/glycogen phosphorylase"/>
    <property type="match status" value="1"/>
</dbReference>
<feature type="domain" description="Glycosyl transferase family 1" evidence="1">
    <location>
        <begin position="198"/>
        <end position="358"/>
    </location>
</feature>
<dbReference type="PANTHER" id="PTHR45947">
    <property type="entry name" value="SULFOQUINOVOSYL TRANSFERASE SQD2"/>
    <property type="match status" value="1"/>
</dbReference>